<dbReference type="EMBL" id="JBIMZQ010000002">
    <property type="protein sequence ID" value="KAL3674002.1"/>
    <property type="molecule type" value="Genomic_DNA"/>
</dbReference>
<dbReference type="SUPFAM" id="SSF81296">
    <property type="entry name" value="E set domains"/>
    <property type="match status" value="3"/>
</dbReference>
<dbReference type="InterPro" id="IPR013783">
    <property type="entry name" value="Ig-like_fold"/>
</dbReference>
<keyword evidence="3" id="KW-1185">Reference proteome</keyword>
<dbReference type="PANTHER" id="PTHR22625:SF70">
    <property type="entry name" value="PLEXIN A, ISOFORM A"/>
    <property type="match status" value="1"/>
</dbReference>
<dbReference type="Pfam" id="PF01833">
    <property type="entry name" value="TIG"/>
    <property type="match status" value="3"/>
</dbReference>
<organism evidence="2 3">
    <name type="scientific">Phytophthora oleae</name>
    <dbReference type="NCBI Taxonomy" id="2107226"/>
    <lineage>
        <taxon>Eukaryota</taxon>
        <taxon>Sar</taxon>
        <taxon>Stramenopiles</taxon>
        <taxon>Oomycota</taxon>
        <taxon>Peronosporomycetes</taxon>
        <taxon>Peronosporales</taxon>
        <taxon>Peronosporaceae</taxon>
        <taxon>Phytophthora</taxon>
    </lineage>
</organism>
<feature type="domain" description="IPT/TIG" evidence="1">
    <location>
        <begin position="168"/>
        <end position="250"/>
    </location>
</feature>
<evidence type="ECO:0000313" key="2">
    <source>
        <dbReference type="EMBL" id="KAL3674002.1"/>
    </source>
</evidence>
<protein>
    <recommendedName>
        <fullName evidence="1">IPT/TIG domain-containing protein</fullName>
    </recommendedName>
</protein>
<accession>A0ABD3G739</accession>
<reference evidence="2 3" key="1">
    <citation type="submission" date="2024-09" db="EMBL/GenBank/DDBJ databases">
        <title>Genome sequencing and assembly of Phytophthora oleae, isolate VK10A, causative agent of rot of olive drupes.</title>
        <authorList>
            <person name="Conti Taguali S."/>
            <person name="Riolo M."/>
            <person name="La Spada F."/>
            <person name="Cacciola S.O."/>
            <person name="Dionisio G."/>
        </authorList>
    </citation>
    <scope>NUCLEOTIDE SEQUENCE [LARGE SCALE GENOMIC DNA]</scope>
    <source>
        <strain evidence="2 3">VK10A</strain>
    </source>
</reference>
<proteinExistence type="predicted"/>
<dbReference type="PANTHER" id="PTHR22625">
    <property type="entry name" value="PLEXIN"/>
    <property type="match status" value="1"/>
</dbReference>
<dbReference type="InterPro" id="IPR031148">
    <property type="entry name" value="Plexin"/>
</dbReference>
<dbReference type="InterPro" id="IPR014756">
    <property type="entry name" value="Ig_E-set"/>
</dbReference>
<comment type="caution">
    <text evidence="2">The sequence shown here is derived from an EMBL/GenBank/DDBJ whole genome shotgun (WGS) entry which is preliminary data.</text>
</comment>
<name>A0ABD3G739_9STRA</name>
<dbReference type="InterPro" id="IPR002909">
    <property type="entry name" value="IPT_dom"/>
</dbReference>
<evidence type="ECO:0000259" key="1">
    <source>
        <dbReference type="Pfam" id="PF01833"/>
    </source>
</evidence>
<dbReference type="Gene3D" id="2.60.40.10">
    <property type="entry name" value="Immunoglobulins"/>
    <property type="match status" value="3"/>
</dbReference>
<sequence>MGLATSHTTVLVDGTGFSDKYPMTCNFGEVSSSATVKSWSQVECVAPPQSPSIVNMSVVFGDSPVGSSSVVFDYIEPVLQQVIPPLGWETGSTRLLVVGEQFARNADFSCAFSREDDVPPVSTAAFWVSEQSVVCVTPPHSPGLTALQLAVSDTLSSSRLLFNFTIEPRVFSVVPQYSSGAGNIIVMVNGAGFIDSDLARCSLGTFIVRPVRVESDSRIVCEFPRQFHSGVFPVRVTVNNQDFTVDTVLFALYPPVVVDYATPVYGLLDEEHTRVDIVGQNFHKSMDLICQLHVDSTIHTVAAVYASPSLSTCFVSAPTQLYAINASVSISAQLLVKEAAHKEAIFAAPFPYLTRPIPLTVFPNVLLSTGGQTIYFDGVNFSPAVDMMCQFESYFPSCGSEDLL</sequence>
<gene>
    <name evidence="2" type="ORF">V7S43_001687</name>
</gene>
<dbReference type="Proteomes" id="UP001632037">
    <property type="component" value="Unassembled WGS sequence"/>
</dbReference>
<dbReference type="AlphaFoldDB" id="A0ABD3G739"/>
<feature type="domain" description="IPT/TIG" evidence="1">
    <location>
        <begin position="77"/>
        <end position="162"/>
    </location>
</feature>
<feature type="domain" description="IPT/TIG" evidence="1">
    <location>
        <begin position="4"/>
        <end position="74"/>
    </location>
</feature>
<evidence type="ECO:0000313" key="3">
    <source>
        <dbReference type="Proteomes" id="UP001632037"/>
    </source>
</evidence>
<dbReference type="CDD" id="cd00102">
    <property type="entry name" value="IPT"/>
    <property type="match status" value="2"/>
</dbReference>